<dbReference type="InterPro" id="IPR003661">
    <property type="entry name" value="HisK_dim/P_dom"/>
</dbReference>
<evidence type="ECO:0000256" key="6">
    <source>
        <dbReference type="ARBA" id="ARBA00022553"/>
    </source>
</evidence>
<dbReference type="Gene3D" id="1.10.287.130">
    <property type="match status" value="1"/>
</dbReference>
<gene>
    <name evidence="18" type="ORF">SAMN04244572_02320</name>
    <name evidence="19" type="ORF">SAMN04244579_03180</name>
</gene>
<dbReference type="SUPFAM" id="SSF47384">
    <property type="entry name" value="Homodimeric domain of signal transducing histidine kinase"/>
    <property type="match status" value="1"/>
</dbReference>
<dbReference type="GO" id="GO:0000155">
    <property type="term" value="F:phosphorelay sensor kinase activity"/>
    <property type="evidence" value="ECO:0007669"/>
    <property type="project" value="InterPro"/>
</dbReference>
<proteinExistence type="predicted"/>
<keyword evidence="10 19" id="KW-0418">Kinase</keyword>
<evidence type="ECO:0000256" key="7">
    <source>
        <dbReference type="ARBA" id="ARBA00022679"/>
    </source>
</evidence>
<dbReference type="Gene3D" id="3.30.565.10">
    <property type="entry name" value="Histidine kinase-like ATPase, C-terminal domain"/>
    <property type="match status" value="1"/>
</dbReference>
<dbReference type="PIRSF" id="PIRSF036431">
    <property type="entry name" value="STHK_DctB"/>
    <property type="match status" value="1"/>
</dbReference>
<dbReference type="InterPro" id="IPR004358">
    <property type="entry name" value="Sig_transdc_His_kin-like_C"/>
</dbReference>
<accession>A0A1H6W4A9</accession>
<dbReference type="SMART" id="SM00388">
    <property type="entry name" value="HisKA"/>
    <property type="match status" value="1"/>
</dbReference>
<dbReference type="SUPFAM" id="SSF103190">
    <property type="entry name" value="Sensory domain-like"/>
    <property type="match status" value="1"/>
</dbReference>
<evidence type="ECO:0000256" key="14">
    <source>
        <dbReference type="ARBA" id="ARBA00023136"/>
    </source>
</evidence>
<dbReference type="InterPro" id="IPR029151">
    <property type="entry name" value="Sensor-like_sf"/>
</dbReference>
<evidence type="ECO:0000256" key="10">
    <source>
        <dbReference type="ARBA" id="ARBA00022777"/>
    </source>
</evidence>
<evidence type="ECO:0000256" key="11">
    <source>
        <dbReference type="ARBA" id="ARBA00022840"/>
    </source>
</evidence>
<keyword evidence="6" id="KW-0597">Phosphoprotein</keyword>
<keyword evidence="11" id="KW-0067">ATP-binding</keyword>
<name>A0A1H6W4A9_9GAMM</name>
<dbReference type="Pfam" id="PF00512">
    <property type="entry name" value="HisKA"/>
    <property type="match status" value="1"/>
</dbReference>
<dbReference type="InterPro" id="IPR036890">
    <property type="entry name" value="HATPase_C_sf"/>
</dbReference>
<evidence type="ECO:0000256" key="12">
    <source>
        <dbReference type="ARBA" id="ARBA00022989"/>
    </source>
</evidence>
<keyword evidence="13" id="KW-0902">Two-component regulatory system</keyword>
<feature type="transmembrane region" description="Helical" evidence="16">
    <location>
        <begin position="301"/>
        <end position="320"/>
    </location>
</feature>
<evidence type="ECO:0000256" key="8">
    <source>
        <dbReference type="ARBA" id="ARBA00022692"/>
    </source>
</evidence>
<evidence type="ECO:0000256" key="5">
    <source>
        <dbReference type="ARBA" id="ARBA00022519"/>
    </source>
</evidence>
<dbReference type="CDD" id="cd00082">
    <property type="entry name" value="HisKA"/>
    <property type="match status" value="1"/>
</dbReference>
<evidence type="ECO:0000256" key="9">
    <source>
        <dbReference type="ARBA" id="ARBA00022741"/>
    </source>
</evidence>
<comment type="subcellular location">
    <subcellularLocation>
        <location evidence="2">Cell inner membrane</location>
        <topology evidence="2">Multi-pass membrane protein</topology>
    </subcellularLocation>
</comment>
<dbReference type="Pfam" id="PF02518">
    <property type="entry name" value="HATPase_c"/>
    <property type="match status" value="1"/>
</dbReference>
<evidence type="ECO:0000313" key="19">
    <source>
        <dbReference type="EMBL" id="SEJ11788.1"/>
    </source>
</evidence>
<dbReference type="FunFam" id="1.10.287.130:FF:000049">
    <property type="entry name" value="C4-dicarboxylate transport sensor protein DctB"/>
    <property type="match status" value="1"/>
</dbReference>
<dbReference type="EMBL" id="FNYO01000040">
    <property type="protein sequence ID" value="SEJ11788.1"/>
    <property type="molecule type" value="Genomic_DNA"/>
</dbReference>
<reference evidence="20 21" key="1">
    <citation type="submission" date="2016-10" db="EMBL/GenBank/DDBJ databases">
        <authorList>
            <person name="de Groot N.N."/>
        </authorList>
    </citation>
    <scope>NUCLEOTIDE SEQUENCE [LARGE SCALE GENOMIC DNA]</scope>
    <source>
        <strain evidence="19 20">DSM 1041</strain>
        <strain evidence="18 21">DSM 373</strain>
    </source>
</reference>
<evidence type="ECO:0000256" key="4">
    <source>
        <dbReference type="ARBA" id="ARBA00022475"/>
    </source>
</evidence>
<dbReference type="InterPro" id="IPR003594">
    <property type="entry name" value="HATPase_dom"/>
</dbReference>
<evidence type="ECO:0000259" key="17">
    <source>
        <dbReference type="PROSITE" id="PS50109"/>
    </source>
</evidence>
<protein>
    <recommendedName>
        <fullName evidence="15">C4-dicarboxylate transport sensor protein DctB</fullName>
        <ecNumber evidence="3">2.7.13.3</ecNumber>
    </recommendedName>
</protein>
<dbReference type="InterPro" id="IPR017055">
    <property type="entry name" value="Sig_transdc_His_kinase_DctB"/>
</dbReference>
<dbReference type="STRING" id="170623.SAMN04244579_03180"/>
<dbReference type="InterPro" id="IPR036097">
    <property type="entry name" value="HisK_dim/P_sf"/>
</dbReference>
<evidence type="ECO:0000313" key="20">
    <source>
        <dbReference type="Proteomes" id="UP000199005"/>
    </source>
</evidence>
<evidence type="ECO:0000313" key="18">
    <source>
        <dbReference type="EMBL" id="SEI98047.1"/>
    </source>
</evidence>
<dbReference type="CDD" id="cd12914">
    <property type="entry name" value="PDC1_DGC_like"/>
    <property type="match status" value="1"/>
</dbReference>
<dbReference type="PANTHER" id="PTHR43065:SF46">
    <property type="entry name" value="C4-DICARBOXYLATE TRANSPORT SENSOR PROTEIN DCTB"/>
    <property type="match status" value="1"/>
</dbReference>
<evidence type="ECO:0000256" key="15">
    <source>
        <dbReference type="ARBA" id="ARBA00073143"/>
    </source>
</evidence>
<keyword evidence="4" id="KW-1003">Cell membrane</keyword>
<keyword evidence="12 16" id="KW-1133">Transmembrane helix</keyword>
<keyword evidence="5" id="KW-0997">Cell inner membrane</keyword>
<sequence length="594" mass="65691">MPLLSARRRVLLGVLTILAGLLVSVWLAGRYAERRHWSETAIEARGQLELYAQSLRILVERFRALPAILALDTEIQALLREGADPLAHERLNRRLQRLNQEAGAGVIFLLDLQGRTIAASNWQEPGNFVGGSYAFRPYFQGALREGSARYFGVGVTTGVPGYFLARAVRDADERILGVLVLKLVVEDLQRDWAGQPGTLLVTDQHQVVILASRPAWRFRLLQGLPAKLRANLDDARRYGVRELQPLAMQSLRQLDDGAELLRIDSPDGRRDYLRLSQSLPDEGWTLQLLREARVPGGAVRGYALAAAGIWLALAFLFLFLGQRQKNRRLLLRRRAELERLVEERTAALHQAQDELVQAAKMAALGQMSAALAHEINQPLTAMRMQLGSLGLLLAKNDSAAMRTCLARIDGLLTRMAALTGHLKTFARDTPSGLRERLQPDTVVDHALLLLEARIRQDAVQVLRRREPLAWVEGNAIRLEQVLVNLLHNALDAMAGRQRRELRIALRRDGGDWLLSVADSGGGIAPEHLSRVFEPFFTTKPVGEGLGLGLAVSYGIVRESGGQLEVHNAEGGAQFTLRLPAAASPDTLQPSPQEP</sequence>
<dbReference type="GO" id="GO:0005524">
    <property type="term" value="F:ATP binding"/>
    <property type="evidence" value="ECO:0007669"/>
    <property type="project" value="UniProtKB-KW"/>
</dbReference>
<dbReference type="PANTHER" id="PTHR43065">
    <property type="entry name" value="SENSOR HISTIDINE KINASE"/>
    <property type="match status" value="1"/>
</dbReference>
<feature type="domain" description="Histidine kinase" evidence="17">
    <location>
        <begin position="370"/>
        <end position="582"/>
    </location>
</feature>
<keyword evidence="7" id="KW-0808">Transferase</keyword>
<evidence type="ECO:0000313" key="21">
    <source>
        <dbReference type="Proteomes" id="UP000199250"/>
    </source>
</evidence>
<dbReference type="Proteomes" id="UP000199005">
    <property type="component" value="Unassembled WGS sequence"/>
</dbReference>
<evidence type="ECO:0000256" key="16">
    <source>
        <dbReference type="SAM" id="Phobius"/>
    </source>
</evidence>
<comment type="catalytic activity">
    <reaction evidence="1">
        <text>ATP + protein L-histidine = ADP + protein N-phospho-L-histidine.</text>
        <dbReference type="EC" id="2.7.13.3"/>
    </reaction>
</comment>
<dbReference type="SUPFAM" id="SSF55874">
    <property type="entry name" value="ATPase domain of HSP90 chaperone/DNA topoisomerase II/histidine kinase"/>
    <property type="match status" value="1"/>
</dbReference>
<dbReference type="Gene3D" id="6.10.250.3020">
    <property type="match status" value="1"/>
</dbReference>
<dbReference type="SMART" id="SM00387">
    <property type="entry name" value="HATPase_c"/>
    <property type="match status" value="1"/>
</dbReference>
<evidence type="ECO:0000256" key="1">
    <source>
        <dbReference type="ARBA" id="ARBA00000085"/>
    </source>
</evidence>
<evidence type="ECO:0000256" key="2">
    <source>
        <dbReference type="ARBA" id="ARBA00004429"/>
    </source>
</evidence>
<dbReference type="EMBL" id="FNYQ01000036">
    <property type="protein sequence ID" value="SEI98047.1"/>
    <property type="molecule type" value="Genomic_DNA"/>
</dbReference>
<dbReference type="PROSITE" id="PS50109">
    <property type="entry name" value="HIS_KIN"/>
    <property type="match status" value="1"/>
</dbReference>
<evidence type="ECO:0000256" key="3">
    <source>
        <dbReference type="ARBA" id="ARBA00012438"/>
    </source>
</evidence>
<keyword evidence="8 16" id="KW-0812">Transmembrane</keyword>
<keyword evidence="14 16" id="KW-0472">Membrane</keyword>
<dbReference type="InterPro" id="IPR005467">
    <property type="entry name" value="His_kinase_dom"/>
</dbReference>
<organism evidence="19 20">
    <name type="scientific">Azotobacter beijerinckii</name>
    <dbReference type="NCBI Taxonomy" id="170623"/>
    <lineage>
        <taxon>Bacteria</taxon>
        <taxon>Pseudomonadati</taxon>
        <taxon>Pseudomonadota</taxon>
        <taxon>Gammaproteobacteria</taxon>
        <taxon>Pseudomonadales</taxon>
        <taxon>Pseudomonadaceae</taxon>
        <taxon>Azotobacter</taxon>
    </lineage>
</organism>
<dbReference type="Gene3D" id="3.30.450.20">
    <property type="entry name" value="PAS domain"/>
    <property type="match status" value="2"/>
</dbReference>
<evidence type="ECO:0000256" key="13">
    <source>
        <dbReference type="ARBA" id="ARBA00023012"/>
    </source>
</evidence>
<dbReference type="AlphaFoldDB" id="A0A1H6W4A9"/>
<dbReference type="EC" id="2.7.13.3" evidence="3"/>
<keyword evidence="9" id="KW-0547">Nucleotide-binding</keyword>
<dbReference type="PRINTS" id="PR00344">
    <property type="entry name" value="BCTRLSENSOR"/>
</dbReference>
<dbReference type="RefSeq" id="WP_244542143.1">
    <property type="nucleotide sequence ID" value="NZ_FNYO01000040.1"/>
</dbReference>
<dbReference type="Proteomes" id="UP000199250">
    <property type="component" value="Unassembled WGS sequence"/>
</dbReference>
<dbReference type="GO" id="GO:0005886">
    <property type="term" value="C:plasma membrane"/>
    <property type="evidence" value="ECO:0007669"/>
    <property type="project" value="UniProtKB-SubCell"/>
</dbReference>